<dbReference type="InterPro" id="IPR004358">
    <property type="entry name" value="Sig_transdc_His_kin-like_C"/>
</dbReference>
<keyword evidence="8" id="KW-1185">Reference proteome</keyword>
<dbReference type="InterPro" id="IPR003594">
    <property type="entry name" value="HATPase_dom"/>
</dbReference>
<reference evidence="7 8" key="1">
    <citation type="submission" date="2020-04" db="EMBL/GenBank/DDBJ databases">
        <authorList>
            <person name="Yoon J."/>
        </authorList>
    </citation>
    <scope>NUCLEOTIDE SEQUENCE [LARGE SCALE GENOMIC DNA]</scope>
    <source>
        <strain evidence="7 8">DJ-13</strain>
    </source>
</reference>
<dbReference type="InterPro" id="IPR035965">
    <property type="entry name" value="PAS-like_dom_sf"/>
</dbReference>
<dbReference type="InterPro" id="IPR036890">
    <property type="entry name" value="HATPase_C_sf"/>
</dbReference>
<dbReference type="SUPFAM" id="SSF55874">
    <property type="entry name" value="ATPase domain of HSP90 chaperone/DNA topoisomerase II/histidine kinase"/>
    <property type="match status" value="1"/>
</dbReference>
<dbReference type="GO" id="GO:0016301">
    <property type="term" value="F:kinase activity"/>
    <property type="evidence" value="ECO:0007669"/>
    <property type="project" value="UniProtKB-KW"/>
</dbReference>
<sequence>MENLAIPSPKTTNWVHDVPSFTAIVDKDLNLVDASMGWFKHSNLDRENAIGKRIYDLVEHIDETWEDSFEYALEGVNDIKLVDKKAGNSNSASSFVWHLNPWKDGYGHTVGLVITIKEQQKQASQFIDEASLKAIFENNKDSIIASWEYRIDENQMFWSNEFRNLLALPEQIAPSLRKSLTFIENNKDQLLLNAAIKRALTSGTPWDIDLTLKDLNENKLRLNLIGRPKFKNGKCTRILGVLQKKNLTEKKETPKPEKPFEIEFFNSVPTNLVLLNLKTGKIVQANNHLLAFLGKTQGFFKGKNYSHFISLDKHLDTVINESLRTRFGFNNIELQVFNKNIGRYTFLVSGNLITVEGQKLLLVSCQDATRSTEVEQHFSSSLKEANNEIEKMVHFAHLVSHDLKAHTTNFGLLLNFLNTEEDELERKNLIQMLFQSTDNLTDTIKGLRELVAIKHQENTKKKKLNLNDFVYKVLQINNGVIKKKNAKIHNEIDDSVMVNAIPAYLESTLSNLVLNGLRFLNNNERPVLILSAEANKKYTVFSIEDNSMGIDLDEEADKVFGLYKKLKNMGDSTSMGLYLTKYQIELMGGRIEVESAKGEGNVFKVYFPV</sequence>
<name>A0ABX1GMZ1_9FLAO</name>
<dbReference type="Proteomes" id="UP000718451">
    <property type="component" value="Unassembled WGS sequence"/>
</dbReference>
<dbReference type="RefSeq" id="WP_168551423.1">
    <property type="nucleotide sequence ID" value="NZ_JAAWWL010000001.1"/>
</dbReference>
<evidence type="ECO:0000256" key="2">
    <source>
        <dbReference type="ARBA" id="ARBA00012438"/>
    </source>
</evidence>
<dbReference type="PANTHER" id="PTHR43304:SF1">
    <property type="entry name" value="PAC DOMAIN-CONTAINING PROTEIN"/>
    <property type="match status" value="1"/>
</dbReference>
<evidence type="ECO:0000259" key="6">
    <source>
        <dbReference type="PROSITE" id="PS50109"/>
    </source>
</evidence>
<dbReference type="SUPFAM" id="SSF55785">
    <property type="entry name" value="PYP-like sensor domain (PAS domain)"/>
    <property type="match status" value="1"/>
</dbReference>
<dbReference type="SMART" id="SM00387">
    <property type="entry name" value="HATPase_c"/>
    <property type="match status" value="1"/>
</dbReference>
<keyword evidence="3" id="KW-0597">Phosphoprotein</keyword>
<dbReference type="SMART" id="SM00091">
    <property type="entry name" value="PAS"/>
    <property type="match status" value="3"/>
</dbReference>
<accession>A0ABX1GMZ1</accession>
<dbReference type="Gene3D" id="3.30.450.20">
    <property type="entry name" value="PAS domain"/>
    <property type="match status" value="2"/>
</dbReference>
<keyword evidence="5 7" id="KW-0418">Kinase</keyword>
<comment type="catalytic activity">
    <reaction evidence="1">
        <text>ATP + protein L-histidine = ADP + protein N-phospho-L-histidine.</text>
        <dbReference type="EC" id="2.7.13.3"/>
    </reaction>
</comment>
<feature type="domain" description="Histidine kinase" evidence="6">
    <location>
        <begin position="398"/>
        <end position="609"/>
    </location>
</feature>
<dbReference type="PROSITE" id="PS50109">
    <property type="entry name" value="HIS_KIN"/>
    <property type="match status" value="1"/>
</dbReference>
<dbReference type="EMBL" id="JAAWWL010000001">
    <property type="protein sequence ID" value="NKI31239.1"/>
    <property type="molecule type" value="Genomic_DNA"/>
</dbReference>
<dbReference type="InterPro" id="IPR000014">
    <property type="entry name" value="PAS"/>
</dbReference>
<dbReference type="PANTHER" id="PTHR43304">
    <property type="entry name" value="PHYTOCHROME-LIKE PROTEIN CPH1"/>
    <property type="match status" value="1"/>
</dbReference>
<dbReference type="PRINTS" id="PR00344">
    <property type="entry name" value="BCTRLSENSOR"/>
</dbReference>
<dbReference type="Gene3D" id="3.30.565.10">
    <property type="entry name" value="Histidine kinase-like ATPase, C-terminal domain"/>
    <property type="match status" value="1"/>
</dbReference>
<dbReference type="Pfam" id="PF13426">
    <property type="entry name" value="PAS_9"/>
    <property type="match status" value="1"/>
</dbReference>
<organism evidence="7 8">
    <name type="scientific">Croceivirga thetidis</name>
    <dbReference type="NCBI Taxonomy" id="2721623"/>
    <lineage>
        <taxon>Bacteria</taxon>
        <taxon>Pseudomonadati</taxon>
        <taxon>Bacteroidota</taxon>
        <taxon>Flavobacteriia</taxon>
        <taxon>Flavobacteriales</taxon>
        <taxon>Flavobacteriaceae</taxon>
        <taxon>Croceivirga</taxon>
    </lineage>
</organism>
<evidence type="ECO:0000313" key="8">
    <source>
        <dbReference type="Proteomes" id="UP000718451"/>
    </source>
</evidence>
<keyword evidence="4" id="KW-0808">Transferase</keyword>
<evidence type="ECO:0000256" key="1">
    <source>
        <dbReference type="ARBA" id="ARBA00000085"/>
    </source>
</evidence>
<dbReference type="InterPro" id="IPR052162">
    <property type="entry name" value="Sensor_kinase/Photoreceptor"/>
</dbReference>
<dbReference type="Pfam" id="PF02518">
    <property type="entry name" value="HATPase_c"/>
    <property type="match status" value="1"/>
</dbReference>
<evidence type="ECO:0000256" key="5">
    <source>
        <dbReference type="ARBA" id="ARBA00022777"/>
    </source>
</evidence>
<evidence type="ECO:0000256" key="3">
    <source>
        <dbReference type="ARBA" id="ARBA00022553"/>
    </source>
</evidence>
<dbReference type="CDD" id="cd00130">
    <property type="entry name" value="PAS"/>
    <property type="match status" value="1"/>
</dbReference>
<evidence type="ECO:0000313" key="7">
    <source>
        <dbReference type="EMBL" id="NKI31239.1"/>
    </source>
</evidence>
<proteinExistence type="predicted"/>
<protein>
    <recommendedName>
        <fullName evidence="2">histidine kinase</fullName>
        <ecNumber evidence="2">2.7.13.3</ecNumber>
    </recommendedName>
</protein>
<gene>
    <name evidence="7" type="ORF">HCU67_04735</name>
</gene>
<dbReference type="EC" id="2.7.13.3" evidence="2"/>
<comment type="caution">
    <text evidence="7">The sequence shown here is derived from an EMBL/GenBank/DDBJ whole genome shotgun (WGS) entry which is preliminary data.</text>
</comment>
<dbReference type="InterPro" id="IPR005467">
    <property type="entry name" value="His_kinase_dom"/>
</dbReference>
<evidence type="ECO:0000256" key="4">
    <source>
        <dbReference type="ARBA" id="ARBA00022679"/>
    </source>
</evidence>